<dbReference type="InterPro" id="IPR036093">
    <property type="entry name" value="NAC_dom_sf"/>
</dbReference>
<protein>
    <recommendedName>
        <fullName evidence="5">NAC domain-containing protein</fullName>
    </recommendedName>
</protein>
<evidence type="ECO:0000256" key="2">
    <source>
        <dbReference type="ARBA" id="ARBA00023125"/>
    </source>
</evidence>
<evidence type="ECO:0000313" key="6">
    <source>
        <dbReference type="EMBL" id="KAG6519684.1"/>
    </source>
</evidence>
<keyword evidence="1" id="KW-0805">Transcription regulation</keyword>
<dbReference type="Proteomes" id="UP000734854">
    <property type="component" value="Unassembled WGS sequence"/>
</dbReference>
<name>A0A8J5H3W6_ZINOF</name>
<organism evidence="6 7">
    <name type="scientific">Zingiber officinale</name>
    <name type="common">Ginger</name>
    <name type="synonym">Amomum zingiber</name>
    <dbReference type="NCBI Taxonomy" id="94328"/>
    <lineage>
        <taxon>Eukaryota</taxon>
        <taxon>Viridiplantae</taxon>
        <taxon>Streptophyta</taxon>
        <taxon>Embryophyta</taxon>
        <taxon>Tracheophyta</taxon>
        <taxon>Spermatophyta</taxon>
        <taxon>Magnoliopsida</taxon>
        <taxon>Liliopsida</taxon>
        <taxon>Zingiberales</taxon>
        <taxon>Zingiberaceae</taxon>
        <taxon>Zingiber</taxon>
    </lineage>
</organism>
<gene>
    <name evidence="6" type="ORF">ZIOFF_023190</name>
</gene>
<dbReference type="SUPFAM" id="SSF101941">
    <property type="entry name" value="NAC domain"/>
    <property type="match status" value="1"/>
</dbReference>
<reference evidence="6 7" key="1">
    <citation type="submission" date="2020-08" db="EMBL/GenBank/DDBJ databases">
        <title>Plant Genome Project.</title>
        <authorList>
            <person name="Zhang R.-G."/>
        </authorList>
    </citation>
    <scope>NUCLEOTIDE SEQUENCE [LARGE SCALE GENOMIC DNA]</scope>
    <source>
        <tissue evidence="6">Rhizome</tissue>
    </source>
</reference>
<dbReference type="AlphaFoldDB" id="A0A8J5H3W6"/>
<keyword evidence="2" id="KW-0238">DNA-binding</keyword>
<accession>A0A8J5H3W6</accession>
<dbReference type="GO" id="GO:0006355">
    <property type="term" value="P:regulation of DNA-templated transcription"/>
    <property type="evidence" value="ECO:0007669"/>
    <property type="project" value="InterPro"/>
</dbReference>
<keyword evidence="4" id="KW-0539">Nucleus</keyword>
<dbReference type="PROSITE" id="PS51005">
    <property type="entry name" value="NAC"/>
    <property type="match status" value="1"/>
</dbReference>
<keyword evidence="3" id="KW-0804">Transcription</keyword>
<evidence type="ECO:0000256" key="1">
    <source>
        <dbReference type="ARBA" id="ARBA00023015"/>
    </source>
</evidence>
<evidence type="ECO:0000313" key="7">
    <source>
        <dbReference type="Proteomes" id="UP000734854"/>
    </source>
</evidence>
<evidence type="ECO:0000259" key="5">
    <source>
        <dbReference type="PROSITE" id="PS51005"/>
    </source>
</evidence>
<sequence>MLLRPCGGHRCIASLRLRDSTGGLPGHCDASMIHWGSLGHRNAFVTLRRPSGIVIGVSQRLCDPVKVIGVSSQGHCDASTTPCVGPSQCFCDPVEVTEASHHCAYMTPWGSHQPFRDHVELTEINLAAACGAGCSSGVSGKPQHLWVLSSILLRQWQSRGDSVKSETEEEEMEIERPSFIRNGVVRLPPGFRFHPTDEELVAQYLKRKAFSCPLPAAVIPEINLSEFDPWDLPGENEGDKYFFNLVERSTYHRSNRAAGSGYWKSTGKPKPVVALASKELVGMKRVLVFHRWKSPQGSRTDWVMQEYCLPRSNSIHLFVEQSKDWVVCRIFKKRTSGVADHRARRRRSGNCRAVLVPSCSFSSSSCVTGLEEEEQEEGDEGCSKAID</sequence>
<dbReference type="GO" id="GO:0003677">
    <property type="term" value="F:DNA binding"/>
    <property type="evidence" value="ECO:0007669"/>
    <property type="project" value="UniProtKB-KW"/>
</dbReference>
<dbReference type="PANTHER" id="PTHR31744:SF93">
    <property type="entry name" value="NAC DOMAIN-CONTAINING PROTEIN"/>
    <property type="match status" value="1"/>
</dbReference>
<dbReference type="Pfam" id="PF02365">
    <property type="entry name" value="NAM"/>
    <property type="match status" value="1"/>
</dbReference>
<dbReference type="EMBL" id="JACMSC010000006">
    <property type="protein sequence ID" value="KAG6519684.1"/>
    <property type="molecule type" value="Genomic_DNA"/>
</dbReference>
<proteinExistence type="predicted"/>
<dbReference type="PANTHER" id="PTHR31744">
    <property type="entry name" value="PROTEIN CUP-SHAPED COTYLEDON 2-RELATED"/>
    <property type="match status" value="1"/>
</dbReference>
<dbReference type="Gene3D" id="2.170.150.80">
    <property type="entry name" value="NAC domain"/>
    <property type="match status" value="1"/>
</dbReference>
<dbReference type="InterPro" id="IPR003441">
    <property type="entry name" value="NAC-dom"/>
</dbReference>
<comment type="caution">
    <text evidence="6">The sequence shown here is derived from an EMBL/GenBank/DDBJ whole genome shotgun (WGS) entry which is preliminary data.</text>
</comment>
<evidence type="ECO:0000256" key="3">
    <source>
        <dbReference type="ARBA" id="ARBA00023163"/>
    </source>
</evidence>
<feature type="domain" description="NAC" evidence="5">
    <location>
        <begin position="187"/>
        <end position="333"/>
    </location>
</feature>
<evidence type="ECO:0000256" key="4">
    <source>
        <dbReference type="ARBA" id="ARBA00023242"/>
    </source>
</evidence>
<keyword evidence="7" id="KW-1185">Reference proteome</keyword>